<sequence>MTKKTWVKPEIEVLDVKLTMAGPGLKNPDSVQPDVDEVIHYS</sequence>
<reference evidence="2" key="1">
    <citation type="journal article" date="2019" name="Int. J. Syst. Evol. Microbiol.">
        <title>The Global Catalogue of Microorganisms (GCM) 10K type strain sequencing project: providing services to taxonomists for standard genome sequencing and annotation.</title>
        <authorList>
            <consortium name="The Broad Institute Genomics Platform"/>
            <consortium name="The Broad Institute Genome Sequencing Center for Infectious Disease"/>
            <person name="Wu L."/>
            <person name="Ma J."/>
        </authorList>
    </citation>
    <scope>NUCLEOTIDE SEQUENCE [LARGE SCALE GENOMIC DNA]</scope>
    <source>
        <strain evidence="2">TISTR 2466</strain>
    </source>
</reference>
<evidence type="ECO:0000313" key="1">
    <source>
        <dbReference type="EMBL" id="MFD2694138.1"/>
    </source>
</evidence>
<dbReference type="Proteomes" id="UP001597399">
    <property type="component" value="Unassembled WGS sequence"/>
</dbReference>
<accession>A0ABW5S4H2</accession>
<proteinExistence type="predicted"/>
<dbReference type="RefSeq" id="WP_253057696.1">
    <property type="nucleotide sequence ID" value="NZ_JAMXWM010000001.1"/>
</dbReference>
<comment type="caution">
    <text evidence="1">The sequence shown here is derived from an EMBL/GenBank/DDBJ whole genome shotgun (WGS) entry which is preliminary data.</text>
</comment>
<evidence type="ECO:0000313" key="2">
    <source>
        <dbReference type="Proteomes" id="UP001597399"/>
    </source>
</evidence>
<dbReference type="EMBL" id="JBHUMQ010000026">
    <property type="protein sequence ID" value="MFD2694138.1"/>
    <property type="molecule type" value="Genomic_DNA"/>
</dbReference>
<gene>
    <name evidence="1" type="ORF">ACFSUE_10940</name>
</gene>
<name>A0ABW5S4H2_9BACL</name>
<keyword evidence="2" id="KW-1185">Reference proteome</keyword>
<protein>
    <submittedName>
        <fullName evidence="1">Paeninodin family lasso peptide</fullName>
    </submittedName>
</protein>
<organism evidence="1 2">
    <name type="scientific">Sporolactobacillus shoreicorticis</name>
    <dbReference type="NCBI Taxonomy" id="1923877"/>
    <lineage>
        <taxon>Bacteria</taxon>
        <taxon>Bacillati</taxon>
        <taxon>Bacillota</taxon>
        <taxon>Bacilli</taxon>
        <taxon>Bacillales</taxon>
        <taxon>Sporolactobacillaceae</taxon>
        <taxon>Sporolactobacillus</taxon>
    </lineage>
</organism>
<dbReference type="NCBIfam" id="NF033524">
    <property type="entry name" value="lasso_PadeA_fam"/>
    <property type="match status" value="1"/>
</dbReference>
<dbReference type="InterPro" id="IPR049825">
    <property type="entry name" value="Lasso_PadeA-like"/>
</dbReference>